<evidence type="ECO:0000313" key="4">
    <source>
        <dbReference type="EMBL" id="KAF2806772.1"/>
    </source>
</evidence>
<evidence type="ECO:0000259" key="3">
    <source>
        <dbReference type="Pfam" id="PF00441"/>
    </source>
</evidence>
<keyword evidence="2" id="KW-0560">Oxidoreductase</keyword>
<dbReference type="Pfam" id="PF00441">
    <property type="entry name" value="Acyl-CoA_dh_1"/>
    <property type="match status" value="1"/>
</dbReference>
<evidence type="ECO:0000256" key="2">
    <source>
        <dbReference type="ARBA" id="ARBA00023002"/>
    </source>
</evidence>
<organism evidence="4">
    <name type="scientific">Mytilinidion resinicola</name>
    <dbReference type="NCBI Taxonomy" id="574789"/>
    <lineage>
        <taxon>Eukaryota</taxon>
        <taxon>Fungi</taxon>
        <taxon>Dikarya</taxon>
        <taxon>Ascomycota</taxon>
        <taxon>Pezizomycotina</taxon>
        <taxon>Dothideomycetes</taxon>
        <taxon>Pleosporomycetidae</taxon>
        <taxon>Mytilinidiales</taxon>
        <taxon>Mytilinidiaceae</taxon>
        <taxon>Mytilinidion</taxon>
    </lineage>
</organism>
<dbReference type="PANTHER" id="PTHR48083">
    <property type="entry name" value="MEDIUM-CHAIN SPECIFIC ACYL-COA DEHYDROGENASE, MITOCHONDRIAL-RELATED"/>
    <property type="match status" value="1"/>
</dbReference>
<protein>
    <submittedName>
        <fullName evidence="4 6">Acyl-CoA dehydrogenase family protein</fullName>
    </submittedName>
</protein>
<dbReference type="Proteomes" id="UP000504636">
    <property type="component" value="Unplaced"/>
</dbReference>
<reference evidence="6" key="3">
    <citation type="submission" date="2025-04" db="UniProtKB">
        <authorList>
            <consortium name="RefSeq"/>
        </authorList>
    </citation>
    <scope>IDENTIFICATION</scope>
    <source>
        <strain evidence="6">CBS 304.34</strain>
    </source>
</reference>
<dbReference type="SUPFAM" id="SSF47203">
    <property type="entry name" value="Acyl-CoA dehydrogenase C-terminal domain-like"/>
    <property type="match status" value="1"/>
</dbReference>
<dbReference type="PANTHER" id="PTHR48083:SF15">
    <property type="entry name" value="ACYL-COA DEHYDROGENASE APDG"/>
    <property type="match status" value="1"/>
</dbReference>
<dbReference type="InterPro" id="IPR050741">
    <property type="entry name" value="Acyl-CoA_dehydrogenase"/>
</dbReference>
<sequence>MTNFDHERLSICIGGTRQARVALGAAMEYVMQREAFGKTLVDQPAVRHRLAICGGMVEAQWSWIEQMTYMMSKMEKVEADQELGGLTALVKAQTGHILSECAQCAVLLFGGKGYTRTGQGELAYREVPGTRIPGGSEDVLLDLSVRQLVKNYKNKIEALQKDASPRL</sequence>
<dbReference type="GO" id="GO:0033539">
    <property type="term" value="P:fatty acid beta-oxidation using acyl-CoA dehydrogenase"/>
    <property type="evidence" value="ECO:0007669"/>
    <property type="project" value="TreeGrafter"/>
</dbReference>
<dbReference type="OrthoDB" id="10254877at2759"/>
<proteinExistence type="predicted"/>
<dbReference type="EMBL" id="MU003706">
    <property type="protein sequence ID" value="KAF2806772.1"/>
    <property type="molecule type" value="Genomic_DNA"/>
</dbReference>
<dbReference type="AlphaFoldDB" id="A0A6A6YD74"/>
<feature type="domain" description="Acyl-CoA dehydrogenase/oxidase C-terminal" evidence="3">
    <location>
        <begin position="1"/>
        <end position="148"/>
    </location>
</feature>
<accession>A0A6A6YD74</accession>
<evidence type="ECO:0000313" key="5">
    <source>
        <dbReference type="Proteomes" id="UP000504636"/>
    </source>
</evidence>
<evidence type="ECO:0000313" key="6">
    <source>
        <dbReference type="RefSeq" id="XP_033573736.1"/>
    </source>
</evidence>
<reference evidence="4 6" key="1">
    <citation type="journal article" date="2020" name="Stud. Mycol.">
        <title>101 Dothideomycetes genomes: a test case for predicting lifestyles and emergence of pathogens.</title>
        <authorList>
            <person name="Haridas S."/>
            <person name="Albert R."/>
            <person name="Binder M."/>
            <person name="Bloem J."/>
            <person name="Labutti K."/>
            <person name="Salamov A."/>
            <person name="Andreopoulos B."/>
            <person name="Baker S."/>
            <person name="Barry K."/>
            <person name="Bills G."/>
            <person name="Bluhm B."/>
            <person name="Cannon C."/>
            <person name="Castanera R."/>
            <person name="Culley D."/>
            <person name="Daum C."/>
            <person name="Ezra D."/>
            <person name="Gonzalez J."/>
            <person name="Henrissat B."/>
            <person name="Kuo A."/>
            <person name="Liang C."/>
            <person name="Lipzen A."/>
            <person name="Lutzoni F."/>
            <person name="Magnuson J."/>
            <person name="Mondo S."/>
            <person name="Nolan M."/>
            <person name="Ohm R."/>
            <person name="Pangilinan J."/>
            <person name="Park H.-J."/>
            <person name="Ramirez L."/>
            <person name="Alfaro M."/>
            <person name="Sun H."/>
            <person name="Tritt A."/>
            <person name="Yoshinaga Y."/>
            <person name="Zwiers L.-H."/>
            <person name="Turgeon B."/>
            <person name="Goodwin S."/>
            <person name="Spatafora J."/>
            <person name="Crous P."/>
            <person name="Grigoriev I."/>
        </authorList>
    </citation>
    <scope>NUCLEOTIDE SEQUENCE</scope>
    <source>
        <strain evidence="4 6">CBS 304.34</strain>
    </source>
</reference>
<dbReference type="Gene3D" id="1.20.140.10">
    <property type="entry name" value="Butyryl-CoA Dehydrogenase, subunit A, domain 3"/>
    <property type="match status" value="1"/>
</dbReference>
<gene>
    <name evidence="4 6" type="ORF">BDZ99DRAFT_489936</name>
</gene>
<dbReference type="GO" id="GO:0003995">
    <property type="term" value="F:acyl-CoA dehydrogenase activity"/>
    <property type="evidence" value="ECO:0007669"/>
    <property type="project" value="TreeGrafter"/>
</dbReference>
<keyword evidence="5" id="KW-1185">Reference proteome</keyword>
<evidence type="ECO:0000256" key="1">
    <source>
        <dbReference type="ARBA" id="ARBA00022630"/>
    </source>
</evidence>
<reference evidence="6" key="2">
    <citation type="submission" date="2020-04" db="EMBL/GenBank/DDBJ databases">
        <authorList>
            <consortium name="NCBI Genome Project"/>
        </authorList>
    </citation>
    <scope>NUCLEOTIDE SEQUENCE</scope>
    <source>
        <strain evidence="6">CBS 304.34</strain>
    </source>
</reference>
<dbReference type="GeneID" id="54463914"/>
<dbReference type="InterPro" id="IPR036250">
    <property type="entry name" value="AcylCo_DH-like_C"/>
</dbReference>
<dbReference type="GO" id="GO:0005737">
    <property type="term" value="C:cytoplasm"/>
    <property type="evidence" value="ECO:0007669"/>
    <property type="project" value="TreeGrafter"/>
</dbReference>
<dbReference type="RefSeq" id="XP_033573736.1">
    <property type="nucleotide sequence ID" value="XM_033723021.1"/>
</dbReference>
<name>A0A6A6YD74_9PEZI</name>
<keyword evidence="1" id="KW-0285">Flavoprotein</keyword>
<dbReference type="InterPro" id="IPR009075">
    <property type="entry name" value="AcylCo_DH/oxidase_C"/>
</dbReference>